<gene>
    <name evidence="1" type="ORF">KK083_14505</name>
</gene>
<dbReference type="EMBL" id="JAHESF010000013">
    <property type="protein sequence ID" value="MBT1698101.1"/>
    <property type="molecule type" value="Genomic_DNA"/>
</dbReference>
<name>A0AAP2DKL2_9BACT</name>
<dbReference type="RefSeq" id="WP_254163973.1">
    <property type="nucleotide sequence ID" value="NZ_JAHESF010000013.1"/>
</dbReference>
<protein>
    <submittedName>
        <fullName evidence="1">Uncharacterized protein</fullName>
    </submittedName>
</protein>
<evidence type="ECO:0000313" key="2">
    <source>
        <dbReference type="Proteomes" id="UP001319200"/>
    </source>
</evidence>
<keyword evidence="2" id="KW-1185">Reference proteome</keyword>
<dbReference type="Proteomes" id="UP001319200">
    <property type="component" value="Unassembled WGS sequence"/>
</dbReference>
<sequence>MQYKSPIPLLRYAGIDIRNIDVAQLNKAKKALLTELDISENKSLLVDGDELTKDDIISIFDDVKDQQVLQFHQWIHNSPRLLKLIRDGEVDAGKKGIFFDSSWRYHRDFDAFREFVSPYLAQPLAKAIDRAFRARKLKEAELIMAEHYLISDFYFDETFGRLNRSLNTLAKEIKACEPGSTSLQRLHFEYIKRAFIDFLNALPEQLSSDRKTIVTSLINLSVKIQHKEPQFCYDLYLILKKVKCDPDTREIITHNLEIFVRYKNEKENASPWRFVGLAILLLSVLARACS</sequence>
<comment type="caution">
    <text evidence="1">The sequence shown here is derived from an EMBL/GenBank/DDBJ whole genome shotgun (WGS) entry which is preliminary data.</text>
</comment>
<accession>A0AAP2DKL2</accession>
<evidence type="ECO:0000313" key="1">
    <source>
        <dbReference type="EMBL" id="MBT1698101.1"/>
    </source>
</evidence>
<reference evidence="1 2" key="1">
    <citation type="submission" date="2021-05" db="EMBL/GenBank/DDBJ databases">
        <title>A Polyphasic approach of four new species of the genus Ohtaekwangia: Ohtaekwangia histidinii sp. nov., Ohtaekwangia cretensis sp. nov., Ohtaekwangia indiensis sp. nov., Ohtaekwangia reichenbachii sp. nov. from diverse environment.</title>
        <authorList>
            <person name="Octaviana S."/>
        </authorList>
    </citation>
    <scope>NUCLEOTIDE SEQUENCE [LARGE SCALE GENOMIC DNA]</scope>
    <source>
        <strain evidence="1 2">PWU4</strain>
    </source>
</reference>
<proteinExistence type="predicted"/>
<dbReference type="AlphaFoldDB" id="A0AAP2DKL2"/>
<organism evidence="1 2">
    <name type="scientific">Chryseosolibacter histidini</name>
    <dbReference type="NCBI Taxonomy" id="2782349"/>
    <lineage>
        <taxon>Bacteria</taxon>
        <taxon>Pseudomonadati</taxon>
        <taxon>Bacteroidota</taxon>
        <taxon>Cytophagia</taxon>
        <taxon>Cytophagales</taxon>
        <taxon>Chryseotaleaceae</taxon>
        <taxon>Chryseosolibacter</taxon>
    </lineage>
</organism>